<reference evidence="2 3" key="1">
    <citation type="journal article" date="2018" name="Nat. Biotechnol.">
        <title>A standardized bacterial taxonomy based on genome phylogeny substantially revises the tree of life.</title>
        <authorList>
            <person name="Parks D.H."/>
            <person name="Chuvochina M."/>
            <person name="Waite D.W."/>
            <person name="Rinke C."/>
            <person name="Skarshewski A."/>
            <person name="Chaumeil P.A."/>
            <person name="Hugenholtz P."/>
        </authorList>
    </citation>
    <scope>NUCLEOTIDE SEQUENCE [LARGE SCALE GENOMIC DNA]</scope>
    <source>
        <strain evidence="2">UBA9359</strain>
    </source>
</reference>
<feature type="signal peptide" evidence="1">
    <location>
        <begin position="1"/>
        <end position="19"/>
    </location>
</feature>
<evidence type="ECO:0000313" key="3">
    <source>
        <dbReference type="Proteomes" id="UP000264330"/>
    </source>
</evidence>
<name>A0A3D5IXH9_9FLAO</name>
<evidence type="ECO:0000256" key="1">
    <source>
        <dbReference type="SAM" id="SignalP"/>
    </source>
</evidence>
<dbReference type="AlphaFoldDB" id="A0A3D5IXH9"/>
<sequence>MRTLAIIFALFITGFTSNAQETAKDTTGTISVEILNVTSDNGKMVYGIYTQESFMKKPVFSKNAKIENGKSVVTFTDVPKGEYAVICFHDKNDNDKMDFETNGMPQEDYGVSNNKLNPFGPPVWNDGKFTFDGHEKVITIRL</sequence>
<comment type="caution">
    <text evidence="2">The sequence shown here is derived from an EMBL/GenBank/DDBJ whole genome shotgun (WGS) entry which is preliminary data.</text>
</comment>
<evidence type="ECO:0000313" key="2">
    <source>
        <dbReference type="EMBL" id="HCV80467.1"/>
    </source>
</evidence>
<proteinExistence type="predicted"/>
<gene>
    <name evidence="2" type="ORF">DGQ38_05405</name>
</gene>
<keyword evidence="1" id="KW-0732">Signal</keyword>
<dbReference type="InterPro" id="IPR018673">
    <property type="entry name" value="DUF2141"/>
</dbReference>
<dbReference type="OMA" id="MDKTFIG"/>
<dbReference type="EMBL" id="DPMF01000127">
    <property type="protein sequence ID" value="HCV80467.1"/>
    <property type="molecule type" value="Genomic_DNA"/>
</dbReference>
<feature type="chain" id="PRO_5017711280" evidence="1">
    <location>
        <begin position="20"/>
        <end position="142"/>
    </location>
</feature>
<protein>
    <submittedName>
        <fullName evidence="2">DUF2141 domain-containing protein</fullName>
    </submittedName>
</protein>
<dbReference type="Proteomes" id="UP000264330">
    <property type="component" value="Unassembled WGS sequence"/>
</dbReference>
<accession>A0A3D5IXH9</accession>
<organism evidence="2 3">
    <name type="scientific">Zunongwangia profunda</name>
    <dbReference type="NCBI Taxonomy" id="398743"/>
    <lineage>
        <taxon>Bacteria</taxon>
        <taxon>Pseudomonadati</taxon>
        <taxon>Bacteroidota</taxon>
        <taxon>Flavobacteriia</taxon>
        <taxon>Flavobacteriales</taxon>
        <taxon>Flavobacteriaceae</taxon>
        <taxon>Zunongwangia</taxon>
    </lineage>
</organism>
<dbReference type="RefSeq" id="WP_013071835.1">
    <property type="nucleotide sequence ID" value="NZ_CAJXAW010000022.1"/>
</dbReference>
<dbReference type="Pfam" id="PF09912">
    <property type="entry name" value="DUF2141"/>
    <property type="match status" value="1"/>
</dbReference>